<protein>
    <recommendedName>
        <fullName evidence="5">Folate receptor-like domain-containing protein</fullName>
    </recommendedName>
</protein>
<reference evidence="6 7" key="1">
    <citation type="submission" date="2024-04" db="EMBL/GenBank/DDBJ databases">
        <authorList>
            <person name="Fracassetti M."/>
        </authorList>
    </citation>
    <scope>NUCLEOTIDE SEQUENCE [LARGE SCALE GENOMIC DNA]</scope>
</reference>
<evidence type="ECO:0000313" key="6">
    <source>
        <dbReference type="EMBL" id="CAL1407499.1"/>
    </source>
</evidence>
<keyword evidence="2" id="KW-1015">Disulfide bond</keyword>
<evidence type="ECO:0000256" key="4">
    <source>
        <dbReference type="SAM" id="SignalP"/>
    </source>
</evidence>
<dbReference type="EMBL" id="OZ034821">
    <property type="protein sequence ID" value="CAL1407499.1"/>
    <property type="molecule type" value="Genomic_DNA"/>
</dbReference>
<evidence type="ECO:0000256" key="2">
    <source>
        <dbReference type="ARBA" id="ARBA00023157"/>
    </source>
</evidence>
<feature type="transmembrane region" description="Helical" evidence="3">
    <location>
        <begin position="239"/>
        <end position="256"/>
    </location>
</feature>
<feature type="chain" id="PRO_5043909499" description="Folate receptor-like domain-containing protein" evidence="4">
    <location>
        <begin position="28"/>
        <end position="295"/>
    </location>
</feature>
<keyword evidence="1 4" id="KW-0732">Signal</keyword>
<evidence type="ECO:0000256" key="1">
    <source>
        <dbReference type="ARBA" id="ARBA00022729"/>
    </source>
</evidence>
<keyword evidence="3" id="KW-0472">Membrane</keyword>
<dbReference type="PANTHER" id="PTHR37390:SF1">
    <property type="entry name" value="FOLATE-BINDING PROTEIN 1"/>
    <property type="match status" value="1"/>
</dbReference>
<dbReference type="Pfam" id="PF03024">
    <property type="entry name" value="Folate_rec"/>
    <property type="match status" value="1"/>
</dbReference>
<dbReference type="PANTHER" id="PTHR37390">
    <property type="entry name" value="OS02G0592500 PROTEIN"/>
    <property type="match status" value="1"/>
</dbReference>
<dbReference type="InterPro" id="IPR053305">
    <property type="entry name" value="Folate-binding_rcpt-like"/>
</dbReference>
<sequence>MKKKKKDFGILALLILSLHLRISFSSGKSEGVCVSKGGRFPPYSTESQPPKKVSKGPRDLTLCRVFRKKTCCDVAQTYPALLSLRRLASVGEAKESCLQLWEALECSICDPLVGIQHGPPVICASLCNRVFQSCGDAYFSMDSKTRFLAPCGVSDFLCGRAGEWVSNGTDFCTALGFSVEVAEHSYHAANQASCYGGKRSLDHIADSWTQPEIHQRPVSSRWSEGFQLRVLEMSFSEKVSWAVGGMVLTAGLLFVSKRKSYSRRQKLAAIQRAARRLDGKMNQSDVQGKRRGNLR</sequence>
<dbReference type="AlphaFoldDB" id="A0AAV2GBF5"/>
<organism evidence="6 7">
    <name type="scientific">Linum trigynum</name>
    <dbReference type="NCBI Taxonomy" id="586398"/>
    <lineage>
        <taxon>Eukaryota</taxon>
        <taxon>Viridiplantae</taxon>
        <taxon>Streptophyta</taxon>
        <taxon>Embryophyta</taxon>
        <taxon>Tracheophyta</taxon>
        <taxon>Spermatophyta</taxon>
        <taxon>Magnoliopsida</taxon>
        <taxon>eudicotyledons</taxon>
        <taxon>Gunneridae</taxon>
        <taxon>Pentapetalae</taxon>
        <taxon>rosids</taxon>
        <taxon>fabids</taxon>
        <taxon>Malpighiales</taxon>
        <taxon>Linaceae</taxon>
        <taxon>Linum</taxon>
    </lineage>
</organism>
<keyword evidence="3" id="KW-1133">Transmembrane helix</keyword>
<dbReference type="Proteomes" id="UP001497516">
    <property type="component" value="Chromosome 8"/>
</dbReference>
<gene>
    <name evidence="6" type="ORF">LTRI10_LOCUS47160</name>
</gene>
<evidence type="ECO:0000313" key="7">
    <source>
        <dbReference type="Proteomes" id="UP001497516"/>
    </source>
</evidence>
<keyword evidence="7" id="KW-1185">Reference proteome</keyword>
<proteinExistence type="predicted"/>
<keyword evidence="3" id="KW-0812">Transmembrane</keyword>
<evidence type="ECO:0000259" key="5">
    <source>
        <dbReference type="Pfam" id="PF03024"/>
    </source>
</evidence>
<dbReference type="InterPro" id="IPR018143">
    <property type="entry name" value="Folate_rcpt-like"/>
</dbReference>
<evidence type="ECO:0000256" key="3">
    <source>
        <dbReference type="SAM" id="Phobius"/>
    </source>
</evidence>
<accession>A0AAV2GBF5</accession>
<feature type="domain" description="Folate receptor-like" evidence="5">
    <location>
        <begin position="54"/>
        <end position="184"/>
    </location>
</feature>
<feature type="signal peptide" evidence="4">
    <location>
        <begin position="1"/>
        <end position="27"/>
    </location>
</feature>
<name>A0AAV2GBF5_9ROSI</name>